<keyword evidence="1" id="KW-0732">Signal</keyword>
<feature type="chain" id="PRO_5012131428" evidence="1">
    <location>
        <begin position="21"/>
        <end position="264"/>
    </location>
</feature>
<accession>A0A285RKV3</accession>
<sequence>MRPILPALPILLALALPVAAQEAALPPGLLGAEILPGWSNADGTRIAALQLRLAPGWKTYWRVPGEAGVPPILQFGGSENLAALRLVWPAPDVFEQNGMRTVGYHDGLVLPLVITPKEIGAPVTLHADLDFGICHEICVPVHLDLSATLDRPGAADPVIAAALASEPRKLPGRARCRVAPIRDGMRVEAAIALPPMPGEVALFELASRPMWVSDTLQHREGPLLMARAEFVPENGAPFPLDQGDLRITVVSAAGAVEIEGCPAP</sequence>
<name>A0A285RKV3_9RHOB</name>
<dbReference type="OrthoDB" id="9811036at2"/>
<dbReference type="Pfam" id="PF11412">
    <property type="entry name" value="DsbD_N"/>
    <property type="match status" value="1"/>
</dbReference>
<dbReference type="RefSeq" id="WP_097068578.1">
    <property type="nucleotide sequence ID" value="NZ_OBMT01000001.1"/>
</dbReference>
<evidence type="ECO:0000313" key="4">
    <source>
        <dbReference type="Proteomes" id="UP000219111"/>
    </source>
</evidence>
<reference evidence="4" key="1">
    <citation type="submission" date="2017-08" db="EMBL/GenBank/DDBJ databases">
        <authorList>
            <person name="Varghese N."/>
            <person name="Submissions S."/>
        </authorList>
    </citation>
    <scope>NUCLEOTIDE SEQUENCE [LARGE SCALE GENOMIC DNA]</scope>
    <source>
        <strain evidence="4">JA276</strain>
    </source>
</reference>
<dbReference type="InterPro" id="IPR028250">
    <property type="entry name" value="DsbDN"/>
</dbReference>
<organism evidence="3 4">
    <name type="scientific">Rhodobacter maris</name>
    <dbReference type="NCBI Taxonomy" id="446682"/>
    <lineage>
        <taxon>Bacteria</taxon>
        <taxon>Pseudomonadati</taxon>
        <taxon>Pseudomonadota</taxon>
        <taxon>Alphaproteobacteria</taxon>
        <taxon>Rhodobacterales</taxon>
        <taxon>Rhodobacter group</taxon>
        <taxon>Rhodobacter</taxon>
    </lineage>
</organism>
<evidence type="ECO:0000259" key="2">
    <source>
        <dbReference type="Pfam" id="PF11412"/>
    </source>
</evidence>
<evidence type="ECO:0000256" key="1">
    <source>
        <dbReference type="SAM" id="SignalP"/>
    </source>
</evidence>
<feature type="domain" description="Thiol:disulfide interchange protein DsbD N-terminal" evidence="2">
    <location>
        <begin position="41"/>
        <end position="144"/>
    </location>
</feature>
<keyword evidence="4" id="KW-1185">Reference proteome</keyword>
<proteinExistence type="predicted"/>
<protein>
    <submittedName>
        <fullName evidence="3">DsbC/DsbD-like thiol-disulfide interchange protein</fullName>
    </submittedName>
</protein>
<feature type="signal peptide" evidence="1">
    <location>
        <begin position="1"/>
        <end position="20"/>
    </location>
</feature>
<dbReference type="Proteomes" id="UP000219111">
    <property type="component" value="Unassembled WGS sequence"/>
</dbReference>
<gene>
    <name evidence="3" type="ORF">SAMN05877831_101589</name>
</gene>
<dbReference type="AlphaFoldDB" id="A0A285RKV3"/>
<dbReference type="EMBL" id="OBMT01000001">
    <property type="protein sequence ID" value="SOB94710.1"/>
    <property type="molecule type" value="Genomic_DNA"/>
</dbReference>
<evidence type="ECO:0000313" key="3">
    <source>
        <dbReference type="EMBL" id="SOB94710.1"/>
    </source>
</evidence>